<keyword evidence="3" id="KW-1185">Reference proteome</keyword>
<evidence type="ECO:0000313" key="3">
    <source>
        <dbReference type="Proteomes" id="UP000005239"/>
    </source>
</evidence>
<dbReference type="AlphaFoldDB" id="A0A2A6CHP8"/>
<evidence type="ECO:0000313" key="2">
    <source>
        <dbReference type="EnsemblMetazoa" id="PPA44700.1"/>
    </source>
</evidence>
<dbReference type="EnsemblMetazoa" id="PPA44700.1">
    <property type="protein sequence ID" value="PPA44700.1"/>
    <property type="gene ID" value="WBGene00283069"/>
</dbReference>
<reference evidence="3" key="1">
    <citation type="journal article" date="2008" name="Nat. Genet.">
        <title>The Pristionchus pacificus genome provides a unique perspective on nematode lifestyle and parasitism.</title>
        <authorList>
            <person name="Dieterich C."/>
            <person name="Clifton S.W."/>
            <person name="Schuster L.N."/>
            <person name="Chinwalla A."/>
            <person name="Delehaunty K."/>
            <person name="Dinkelacker I."/>
            <person name="Fulton L."/>
            <person name="Fulton R."/>
            <person name="Godfrey J."/>
            <person name="Minx P."/>
            <person name="Mitreva M."/>
            <person name="Roeseler W."/>
            <person name="Tian H."/>
            <person name="Witte H."/>
            <person name="Yang S.P."/>
            <person name="Wilson R.K."/>
            <person name="Sommer R.J."/>
        </authorList>
    </citation>
    <scope>NUCLEOTIDE SEQUENCE [LARGE SCALE GENOMIC DNA]</scope>
    <source>
        <strain evidence="3">PS312</strain>
    </source>
</reference>
<organism evidence="2 3">
    <name type="scientific">Pristionchus pacificus</name>
    <name type="common">Parasitic nematode worm</name>
    <dbReference type="NCBI Taxonomy" id="54126"/>
    <lineage>
        <taxon>Eukaryota</taxon>
        <taxon>Metazoa</taxon>
        <taxon>Ecdysozoa</taxon>
        <taxon>Nematoda</taxon>
        <taxon>Chromadorea</taxon>
        <taxon>Rhabditida</taxon>
        <taxon>Rhabditina</taxon>
        <taxon>Diplogasteromorpha</taxon>
        <taxon>Diplogasteroidea</taxon>
        <taxon>Neodiplogasteridae</taxon>
        <taxon>Pristionchus</taxon>
    </lineage>
</organism>
<accession>A0A2A6CHP8</accession>
<feature type="region of interest" description="Disordered" evidence="1">
    <location>
        <begin position="1"/>
        <end position="34"/>
    </location>
</feature>
<proteinExistence type="predicted"/>
<feature type="compositionally biased region" description="Acidic residues" evidence="1">
    <location>
        <begin position="15"/>
        <end position="29"/>
    </location>
</feature>
<accession>A0A8R1V295</accession>
<gene>
    <name evidence="2" type="primary">WBGene00283069</name>
</gene>
<protein>
    <submittedName>
        <fullName evidence="2">Uncharacterized protein</fullName>
    </submittedName>
</protein>
<reference evidence="2" key="2">
    <citation type="submission" date="2022-06" db="UniProtKB">
        <authorList>
            <consortium name="EnsemblMetazoa"/>
        </authorList>
    </citation>
    <scope>IDENTIFICATION</scope>
    <source>
        <strain evidence="2">PS312</strain>
    </source>
</reference>
<name>A0A2A6CHP8_PRIPA</name>
<dbReference type="Proteomes" id="UP000005239">
    <property type="component" value="Unassembled WGS sequence"/>
</dbReference>
<sequence length="126" mass="14329">MKNQFAIRTDREDTVPDDEDDTAELEMDDERPATTDGITVLQLERNCELRRDDLRLEGLKVRFLIPIPEGTADSGYRAADDEELPARNTSLSIPEFRGDVAWTKNREAPEFALTCCRLVMLSPPMD</sequence>
<evidence type="ECO:0000256" key="1">
    <source>
        <dbReference type="SAM" id="MobiDB-lite"/>
    </source>
</evidence>